<reference evidence="3" key="1">
    <citation type="submission" date="2025-08" db="UniProtKB">
        <authorList>
            <consortium name="RefSeq"/>
        </authorList>
    </citation>
    <scope>IDENTIFICATION</scope>
    <source>
        <tissue evidence="3">Spleen</tissue>
    </source>
</reference>
<dbReference type="AlphaFoldDB" id="A0A6P5IZG3"/>
<organism evidence="2 3">
    <name type="scientific">Phascolarctos cinereus</name>
    <name type="common">Koala</name>
    <dbReference type="NCBI Taxonomy" id="38626"/>
    <lineage>
        <taxon>Eukaryota</taxon>
        <taxon>Metazoa</taxon>
        <taxon>Chordata</taxon>
        <taxon>Craniata</taxon>
        <taxon>Vertebrata</taxon>
        <taxon>Euteleostomi</taxon>
        <taxon>Mammalia</taxon>
        <taxon>Metatheria</taxon>
        <taxon>Diprotodontia</taxon>
        <taxon>Phascolarctidae</taxon>
        <taxon>Phascolarctos</taxon>
    </lineage>
</organism>
<dbReference type="Proteomes" id="UP000515140">
    <property type="component" value="Unplaced"/>
</dbReference>
<evidence type="ECO:0000313" key="3">
    <source>
        <dbReference type="RefSeq" id="XP_020823969.1"/>
    </source>
</evidence>
<dbReference type="InParanoid" id="A0A6P5IZG3"/>
<protein>
    <submittedName>
        <fullName evidence="3">Uncharacterized protein LOC110195500</fullName>
    </submittedName>
</protein>
<dbReference type="RefSeq" id="XP_020823969.1">
    <property type="nucleotide sequence ID" value="XM_020968310.1"/>
</dbReference>
<name>A0A6P5IZG3_PHACI</name>
<keyword evidence="2" id="KW-1185">Reference proteome</keyword>
<sequence length="255" mass="27299">MVTMVTKDVKKNSLERQQSSAQANSPSGLWKTKGQSSRAEQGGESDIKARQDFTRGYMSSSLAWVCGFRPENTRVCLSILFSISLSEDSPRNSEKAVDQRARGLNPAPATCLSCARHIIGKLRLRKGQWRAQGHKAPKYMRSSKLSTSGDGVCGLSTSRSSRPRFRRGTGRAGVQHLTWSFRWTPASSLEQSGVERAPQPLLSRPAPLPFSPKPPGLQDVGCVQPPASVQPACPGTALGAGGGRGAGFKTTASSC</sequence>
<dbReference type="KEGG" id="pcw:110195500"/>
<gene>
    <name evidence="3" type="primary">LOC110195500</name>
</gene>
<accession>A0A6P5IZG3</accession>
<dbReference type="GeneID" id="110195500"/>
<evidence type="ECO:0000256" key="1">
    <source>
        <dbReference type="SAM" id="MobiDB-lite"/>
    </source>
</evidence>
<feature type="region of interest" description="Disordered" evidence="1">
    <location>
        <begin position="1"/>
        <end position="47"/>
    </location>
</feature>
<feature type="compositionally biased region" description="Polar residues" evidence="1">
    <location>
        <begin position="15"/>
        <end position="39"/>
    </location>
</feature>
<proteinExistence type="predicted"/>
<feature type="region of interest" description="Disordered" evidence="1">
    <location>
        <begin position="130"/>
        <end position="169"/>
    </location>
</feature>
<evidence type="ECO:0000313" key="2">
    <source>
        <dbReference type="Proteomes" id="UP000515140"/>
    </source>
</evidence>